<dbReference type="Proteomes" id="UP000663829">
    <property type="component" value="Unassembled WGS sequence"/>
</dbReference>
<gene>
    <name evidence="2" type="ORF">GPM918_LOCUS16878</name>
    <name evidence="3" type="ORF">SRO942_LOCUS16880</name>
</gene>
<evidence type="ECO:0000256" key="1">
    <source>
        <dbReference type="SAM" id="Phobius"/>
    </source>
</evidence>
<keyword evidence="1" id="KW-1133">Transmembrane helix</keyword>
<accession>A0A814LC66</accession>
<dbReference type="Proteomes" id="UP000681722">
    <property type="component" value="Unassembled WGS sequence"/>
</dbReference>
<keyword evidence="1" id="KW-0472">Membrane</keyword>
<reference evidence="2" key="1">
    <citation type="submission" date="2021-02" db="EMBL/GenBank/DDBJ databases">
        <authorList>
            <person name="Nowell W R."/>
        </authorList>
    </citation>
    <scope>NUCLEOTIDE SEQUENCE</scope>
</reference>
<dbReference type="SUPFAM" id="SSF81321">
    <property type="entry name" value="Family A G protein-coupled receptor-like"/>
    <property type="match status" value="1"/>
</dbReference>
<dbReference type="Gene3D" id="1.20.1070.10">
    <property type="entry name" value="Rhodopsin 7-helix transmembrane proteins"/>
    <property type="match status" value="1"/>
</dbReference>
<feature type="transmembrane region" description="Helical" evidence="1">
    <location>
        <begin position="148"/>
        <end position="170"/>
    </location>
</feature>
<dbReference type="OrthoDB" id="10065586at2759"/>
<sequence length="337" mass="39417">NDIRENLPLPLNIIPYCIRPSNISNIWNTSSAIIIQDTVHSFYELRVNNVTDRKLYRWSVDTNKIEKYQKYVEQFHLNSIEGKEVLYNCSQAWFGSKCEYTFNSHLTTFDQIVNERFDMKEEYDPAEILRITNGTCYWHLKCDQESSILSLLASKVVAVIVIIFTITTAIQDPLNRRLIVDEEDQRTWCVVSYVHLPSVNIFNTGLNITHFILPFAINFISAFIIILTTARKRSIARTQQTYGQHLRNEFQQHKHLIISPCILVLLALPRLIISFFSGCMKSERNPWLYFAGYFVSFISPMTTFLIFVIPSETYKTEFYSALKRYCIAIKRLGCRRN</sequence>
<dbReference type="EMBL" id="CAJOBC010004515">
    <property type="protein sequence ID" value="CAF3831099.1"/>
    <property type="molecule type" value="Genomic_DNA"/>
</dbReference>
<dbReference type="EMBL" id="CAJNOQ010004514">
    <property type="protein sequence ID" value="CAF1063012.1"/>
    <property type="molecule type" value="Genomic_DNA"/>
</dbReference>
<feature type="transmembrane region" description="Helical" evidence="1">
    <location>
        <begin position="256"/>
        <end position="276"/>
    </location>
</feature>
<keyword evidence="4" id="KW-1185">Reference proteome</keyword>
<comment type="caution">
    <text evidence="2">The sequence shown here is derived from an EMBL/GenBank/DDBJ whole genome shotgun (WGS) entry which is preliminary data.</text>
</comment>
<feature type="transmembrane region" description="Helical" evidence="1">
    <location>
        <begin position="288"/>
        <end position="309"/>
    </location>
</feature>
<organism evidence="2 4">
    <name type="scientific">Didymodactylos carnosus</name>
    <dbReference type="NCBI Taxonomy" id="1234261"/>
    <lineage>
        <taxon>Eukaryota</taxon>
        <taxon>Metazoa</taxon>
        <taxon>Spiralia</taxon>
        <taxon>Gnathifera</taxon>
        <taxon>Rotifera</taxon>
        <taxon>Eurotatoria</taxon>
        <taxon>Bdelloidea</taxon>
        <taxon>Philodinida</taxon>
        <taxon>Philodinidae</taxon>
        <taxon>Didymodactylos</taxon>
    </lineage>
</organism>
<feature type="non-terminal residue" evidence="2">
    <location>
        <position position="337"/>
    </location>
</feature>
<feature type="transmembrane region" description="Helical" evidence="1">
    <location>
        <begin position="211"/>
        <end position="230"/>
    </location>
</feature>
<dbReference type="AlphaFoldDB" id="A0A814LC66"/>
<evidence type="ECO:0000313" key="4">
    <source>
        <dbReference type="Proteomes" id="UP000663829"/>
    </source>
</evidence>
<proteinExistence type="predicted"/>
<evidence type="ECO:0000313" key="2">
    <source>
        <dbReference type="EMBL" id="CAF1063012.1"/>
    </source>
</evidence>
<name>A0A814LC66_9BILA</name>
<keyword evidence="1" id="KW-0812">Transmembrane</keyword>
<evidence type="ECO:0000313" key="3">
    <source>
        <dbReference type="EMBL" id="CAF3831099.1"/>
    </source>
</evidence>
<protein>
    <submittedName>
        <fullName evidence="2">Uncharacterized protein</fullName>
    </submittedName>
</protein>